<feature type="transmembrane region" description="Helical" evidence="5">
    <location>
        <begin position="266"/>
        <end position="288"/>
    </location>
</feature>
<evidence type="ECO:0000256" key="2">
    <source>
        <dbReference type="ARBA" id="ARBA00022692"/>
    </source>
</evidence>
<dbReference type="Proteomes" id="UP000050501">
    <property type="component" value="Unassembled WGS sequence"/>
</dbReference>
<keyword evidence="3 5" id="KW-1133">Transmembrane helix</keyword>
<keyword evidence="2 5" id="KW-0812">Transmembrane</keyword>
<feature type="transmembrane region" description="Helical" evidence="5">
    <location>
        <begin position="134"/>
        <end position="152"/>
    </location>
</feature>
<dbReference type="AlphaFoldDB" id="A0A0N8GQW9"/>
<dbReference type="PANTHER" id="PTHR37422:SF13">
    <property type="entry name" value="LIPOPOLYSACCHARIDE BIOSYNTHESIS PROTEIN PA4999-RELATED"/>
    <property type="match status" value="1"/>
</dbReference>
<dbReference type="InterPro" id="IPR007016">
    <property type="entry name" value="O-antigen_ligase-rel_domated"/>
</dbReference>
<feature type="transmembrane region" description="Helical" evidence="5">
    <location>
        <begin position="392"/>
        <end position="410"/>
    </location>
</feature>
<dbReference type="PANTHER" id="PTHR37422">
    <property type="entry name" value="TEICHURONIC ACID BIOSYNTHESIS PROTEIN TUAE"/>
    <property type="match status" value="1"/>
</dbReference>
<evidence type="ECO:0000313" key="8">
    <source>
        <dbReference type="Proteomes" id="UP000050501"/>
    </source>
</evidence>
<keyword evidence="8" id="KW-1185">Reference proteome</keyword>
<feature type="transmembrane region" description="Helical" evidence="5">
    <location>
        <begin position="360"/>
        <end position="380"/>
    </location>
</feature>
<feature type="transmembrane region" description="Helical" evidence="5">
    <location>
        <begin position="233"/>
        <end position="250"/>
    </location>
</feature>
<evidence type="ECO:0000259" key="6">
    <source>
        <dbReference type="Pfam" id="PF04932"/>
    </source>
</evidence>
<dbReference type="InterPro" id="IPR011990">
    <property type="entry name" value="TPR-like_helical_dom_sf"/>
</dbReference>
<dbReference type="SUPFAM" id="SSF48452">
    <property type="entry name" value="TPR-like"/>
    <property type="match status" value="1"/>
</dbReference>
<dbReference type="EMBL" id="LGCM01000028">
    <property type="protein sequence ID" value="KPL84866.1"/>
    <property type="molecule type" value="Genomic_DNA"/>
</dbReference>
<proteinExistence type="predicted"/>
<evidence type="ECO:0000256" key="3">
    <source>
        <dbReference type="ARBA" id="ARBA00022989"/>
    </source>
</evidence>
<reference evidence="7 8" key="1">
    <citation type="submission" date="2015-07" db="EMBL/GenBank/DDBJ databases">
        <title>Genome sequence of Levilinea saccharolytica DSM 16555.</title>
        <authorList>
            <person name="Hemp J."/>
            <person name="Ward L.M."/>
            <person name="Pace L.A."/>
            <person name="Fischer W.W."/>
        </authorList>
    </citation>
    <scope>NUCLEOTIDE SEQUENCE [LARGE SCALE GENOMIC DNA]</scope>
    <source>
        <strain evidence="7 8">KIBI-1</strain>
    </source>
</reference>
<feature type="transmembrane region" description="Helical" evidence="5">
    <location>
        <begin position="79"/>
        <end position="99"/>
    </location>
</feature>
<feature type="transmembrane region" description="Helical" evidence="5">
    <location>
        <begin position="416"/>
        <end position="434"/>
    </location>
</feature>
<evidence type="ECO:0000313" key="7">
    <source>
        <dbReference type="EMBL" id="KPL84866.1"/>
    </source>
</evidence>
<keyword evidence="4 5" id="KW-0472">Membrane</keyword>
<feature type="transmembrane region" description="Helical" evidence="5">
    <location>
        <begin position="47"/>
        <end position="67"/>
    </location>
</feature>
<gene>
    <name evidence="7" type="ORF">ADN01_07250</name>
</gene>
<feature type="transmembrane region" description="Helical" evidence="5">
    <location>
        <begin position="20"/>
        <end position="41"/>
    </location>
</feature>
<evidence type="ECO:0000256" key="4">
    <source>
        <dbReference type="ARBA" id="ARBA00023136"/>
    </source>
</evidence>
<comment type="subcellular location">
    <subcellularLocation>
        <location evidence="1">Membrane</location>
        <topology evidence="1">Multi-pass membrane protein</topology>
    </subcellularLocation>
</comment>
<dbReference type="Pfam" id="PF04932">
    <property type="entry name" value="Wzy_C"/>
    <property type="match status" value="1"/>
</dbReference>
<name>A0A0N8GQW9_9CHLR</name>
<feature type="domain" description="O-antigen ligase-related" evidence="6">
    <location>
        <begin position="218"/>
        <end position="368"/>
    </location>
</feature>
<dbReference type="InterPro" id="IPR051533">
    <property type="entry name" value="WaaL-like"/>
</dbReference>
<dbReference type="GO" id="GO:0016020">
    <property type="term" value="C:membrane"/>
    <property type="evidence" value="ECO:0007669"/>
    <property type="project" value="UniProtKB-SubCell"/>
</dbReference>
<evidence type="ECO:0000256" key="1">
    <source>
        <dbReference type="ARBA" id="ARBA00004141"/>
    </source>
</evidence>
<sequence length="791" mass="87275">MIMEIPTQPLAANRSPYSKIWWGSFALALVGLSLTVLAGGMVWRAAWGVQVAGTVFTAVVGAGYVLWRSLTHRASLPRLGMDWPLLVGGLAVIGLWIVTPDPRQGMGRVSWLLAYMLMFYLFTDAFDVGLDRSAVVAALLTVSGVVVGLAALETFARYQVWWGQVGWGTQPPFPYRLVSILGHSNAYMAFANLCAPLAAVAFFTSPRRTVRVLTAAWLVMFALTLPFSSSRGGWLGFGAWAAALGLLWGWEKKAFRPLRLMAQRTPWLAGLGGAAGLAGLGAAAWLFYQQFASHPTHGSGVLGSRSTMWLNALKMWFSDVWTGVGPGQFGLAYLKTDASIPPNYWATHAHNLFIQAAAEMGLVGLVAVLGLGAAILRWLWRAYLHCGELERPWVRATAAAVAGWVVANLVDDFTHWPVVMIPMILMMGLAGASSREMRTRWGLPIATAFIPLTVLIVQLVYGLFGYAPLLRGLDAARQGSWQQAAEYMSQSAKRDPNFPFYSTQAGLAWAAVWGQERADVGPLIEARFFLDRSLDLNDSPSWLWADLAVVDWHIGIRSQAYEAIEQARKIAPLEPSYALIHGVFLERDEVPDLARRAYWEALDRARDWSGHPFWQQTALRREVIRDWLAANPDLPQPSGYWLEAVEAAEAGDWPTAHLRLLQSEWIGEDALAHWAGRARVAQLEGDEAAFVTAAEKVLTEMTRGNLRTGFFAQTYSNWLYFRRGLDIELVPGYARLNADVGQYTAVEALFDLYQNQGQCGEAIRVWMGLQASKQGFTLDEIPPMPACEGLP</sequence>
<comment type="caution">
    <text evidence="7">The sequence shown here is derived from an EMBL/GenBank/DDBJ whole genome shotgun (WGS) entry which is preliminary data.</text>
</comment>
<feature type="transmembrane region" description="Helical" evidence="5">
    <location>
        <begin position="186"/>
        <end position="203"/>
    </location>
</feature>
<feature type="transmembrane region" description="Helical" evidence="5">
    <location>
        <begin position="441"/>
        <end position="464"/>
    </location>
</feature>
<feature type="transmembrane region" description="Helical" evidence="5">
    <location>
        <begin position="210"/>
        <end position="227"/>
    </location>
</feature>
<evidence type="ECO:0000256" key="5">
    <source>
        <dbReference type="SAM" id="Phobius"/>
    </source>
</evidence>
<protein>
    <recommendedName>
        <fullName evidence="6">O-antigen ligase-related domain-containing protein</fullName>
    </recommendedName>
</protein>
<accession>A0A0N8GQW9</accession>
<feature type="transmembrane region" description="Helical" evidence="5">
    <location>
        <begin position="105"/>
        <end position="122"/>
    </location>
</feature>
<dbReference type="Gene3D" id="1.25.40.10">
    <property type="entry name" value="Tetratricopeptide repeat domain"/>
    <property type="match status" value="1"/>
</dbReference>
<dbReference type="STRING" id="229921.ADN01_07250"/>
<organism evidence="7 8">
    <name type="scientific">Levilinea saccharolytica</name>
    <dbReference type="NCBI Taxonomy" id="229921"/>
    <lineage>
        <taxon>Bacteria</taxon>
        <taxon>Bacillati</taxon>
        <taxon>Chloroflexota</taxon>
        <taxon>Anaerolineae</taxon>
        <taxon>Anaerolineales</taxon>
        <taxon>Anaerolineaceae</taxon>
        <taxon>Levilinea</taxon>
    </lineage>
</organism>